<reference evidence="1" key="1">
    <citation type="submission" date="2014-09" db="EMBL/GenBank/DDBJ databases">
        <authorList>
            <person name="Magalhaes I.L.F."/>
            <person name="Oliveira U."/>
            <person name="Santos F.R."/>
            <person name="Vidigal T.H.D.A."/>
            <person name="Brescovit A.D."/>
            <person name="Santos A.J."/>
        </authorList>
    </citation>
    <scope>NUCLEOTIDE SEQUENCE</scope>
    <source>
        <tissue evidence="1">Shoot tissue taken approximately 20 cm above the soil surface</tissue>
    </source>
</reference>
<protein>
    <submittedName>
        <fullName evidence="1">Uncharacterized protein</fullName>
    </submittedName>
</protein>
<evidence type="ECO:0000313" key="1">
    <source>
        <dbReference type="EMBL" id="JAD78991.1"/>
    </source>
</evidence>
<organism evidence="1">
    <name type="scientific">Arundo donax</name>
    <name type="common">Giant reed</name>
    <name type="synonym">Donax arundinaceus</name>
    <dbReference type="NCBI Taxonomy" id="35708"/>
    <lineage>
        <taxon>Eukaryota</taxon>
        <taxon>Viridiplantae</taxon>
        <taxon>Streptophyta</taxon>
        <taxon>Embryophyta</taxon>
        <taxon>Tracheophyta</taxon>
        <taxon>Spermatophyta</taxon>
        <taxon>Magnoliopsida</taxon>
        <taxon>Liliopsida</taxon>
        <taxon>Poales</taxon>
        <taxon>Poaceae</taxon>
        <taxon>PACMAD clade</taxon>
        <taxon>Arundinoideae</taxon>
        <taxon>Arundineae</taxon>
        <taxon>Arundo</taxon>
    </lineage>
</organism>
<proteinExistence type="predicted"/>
<name>A0A0A9CTT0_ARUDO</name>
<dbReference type="EMBL" id="GBRH01218904">
    <property type="protein sequence ID" value="JAD78991.1"/>
    <property type="molecule type" value="Transcribed_RNA"/>
</dbReference>
<sequence>MCLITPVRTPTFQTFFRSCGFLYGGASPFGRPKAVHHASLPDGHHGGGIPLSNGYLRCCGLQCCIKAESNEPRVASWRSIKLCWFLDPLLLALLSIEFSASYFTIAAGPFLSNFTFSFHQALMLSDAPLTGLPLSGMIP</sequence>
<dbReference type="AlphaFoldDB" id="A0A0A9CTT0"/>
<reference evidence="1" key="2">
    <citation type="journal article" date="2015" name="Data Brief">
        <title>Shoot transcriptome of the giant reed, Arundo donax.</title>
        <authorList>
            <person name="Barrero R.A."/>
            <person name="Guerrero F.D."/>
            <person name="Moolhuijzen P."/>
            <person name="Goolsby J.A."/>
            <person name="Tidwell J."/>
            <person name="Bellgard S.E."/>
            <person name="Bellgard M.I."/>
        </authorList>
    </citation>
    <scope>NUCLEOTIDE SEQUENCE</scope>
    <source>
        <tissue evidence="1">Shoot tissue taken approximately 20 cm above the soil surface</tissue>
    </source>
</reference>
<accession>A0A0A9CTT0</accession>